<dbReference type="PATRIC" id="fig|43658.6.peg.6001"/>
<dbReference type="Proteomes" id="UP000036850">
    <property type="component" value="Unassembled WGS sequence"/>
</dbReference>
<sequence length="116" mass="13039">MALCRTIATLASQLEFQLEGMQENHRNMIVVMKNMPFYLEQSNLAEWESAYRAAIGDSEDESSASYQAIDLVYELAGLNLFGAFQAAETQSLYKNIVVQLSSMGLQVTENMDVSQW</sequence>
<dbReference type="AlphaFoldDB" id="A0A0L0ETJ1"/>
<organism evidence="1 2">
    <name type="scientific">Pseudoalteromonas rubra</name>
    <dbReference type="NCBI Taxonomy" id="43658"/>
    <lineage>
        <taxon>Bacteria</taxon>
        <taxon>Pseudomonadati</taxon>
        <taxon>Pseudomonadota</taxon>
        <taxon>Gammaproteobacteria</taxon>
        <taxon>Alteromonadales</taxon>
        <taxon>Pseudoalteromonadaceae</taxon>
        <taxon>Pseudoalteromonas</taxon>
    </lineage>
</organism>
<accession>A0A0L0ETJ1</accession>
<protein>
    <submittedName>
        <fullName evidence="1">Uncharacterized protein</fullName>
    </submittedName>
</protein>
<dbReference type="OrthoDB" id="9957614at2"/>
<dbReference type="EMBL" id="LFZX01000048">
    <property type="protein sequence ID" value="KNC67807.1"/>
    <property type="molecule type" value="Genomic_DNA"/>
</dbReference>
<reference evidence="2" key="1">
    <citation type="submission" date="2015-07" db="EMBL/GenBank/DDBJ databases">
        <title>Draft genome sequence of a Pseudoalteromonas rubra strain, OCN096, isolated from Kaneohe Bay, Oahu, Hawaii.</title>
        <authorList>
            <person name="Beurmann S."/>
            <person name="Ushijima B."/>
            <person name="Belcaid M."/>
            <person name="Callahan S.M."/>
            <person name="Aeby G.S."/>
        </authorList>
    </citation>
    <scope>NUCLEOTIDE SEQUENCE [LARGE SCALE GENOMIC DNA]</scope>
    <source>
        <strain evidence="2">OCN096</strain>
    </source>
</reference>
<gene>
    <name evidence="1" type="ORF">AC626_08485</name>
</gene>
<name>A0A0L0ETJ1_9GAMM</name>
<evidence type="ECO:0000313" key="2">
    <source>
        <dbReference type="Proteomes" id="UP000036850"/>
    </source>
</evidence>
<evidence type="ECO:0000313" key="1">
    <source>
        <dbReference type="EMBL" id="KNC67807.1"/>
    </source>
</evidence>
<proteinExistence type="predicted"/>
<comment type="caution">
    <text evidence="1">The sequence shown here is derived from an EMBL/GenBank/DDBJ whole genome shotgun (WGS) entry which is preliminary data.</text>
</comment>